<dbReference type="EMBL" id="JAOQAZ010000001">
    <property type="protein sequence ID" value="KAJ4271878.1"/>
    <property type="molecule type" value="Genomic_DNA"/>
</dbReference>
<dbReference type="Proteomes" id="UP001152049">
    <property type="component" value="Unassembled WGS sequence"/>
</dbReference>
<dbReference type="OrthoDB" id="5100854at2759"/>
<reference evidence="2" key="1">
    <citation type="submission" date="2022-09" db="EMBL/GenBank/DDBJ databases">
        <title>Fusarium specimens isolated from Avocado Roots.</title>
        <authorList>
            <person name="Stajich J."/>
            <person name="Roper C."/>
            <person name="Heimlech-Rivalta G."/>
        </authorList>
    </citation>
    <scope>NUCLEOTIDE SEQUENCE</scope>
    <source>
        <strain evidence="2">CF00136</strain>
    </source>
</reference>
<evidence type="ECO:0000313" key="3">
    <source>
        <dbReference type="Proteomes" id="UP001152049"/>
    </source>
</evidence>
<evidence type="ECO:0000313" key="2">
    <source>
        <dbReference type="EMBL" id="KAJ4271878.1"/>
    </source>
</evidence>
<organism evidence="2 3">
    <name type="scientific">Fusarium torreyae</name>
    <dbReference type="NCBI Taxonomy" id="1237075"/>
    <lineage>
        <taxon>Eukaryota</taxon>
        <taxon>Fungi</taxon>
        <taxon>Dikarya</taxon>
        <taxon>Ascomycota</taxon>
        <taxon>Pezizomycotina</taxon>
        <taxon>Sordariomycetes</taxon>
        <taxon>Hypocreomycetidae</taxon>
        <taxon>Hypocreales</taxon>
        <taxon>Nectriaceae</taxon>
        <taxon>Fusarium</taxon>
    </lineage>
</organism>
<evidence type="ECO:0000256" key="1">
    <source>
        <dbReference type="SAM" id="MobiDB-lite"/>
    </source>
</evidence>
<protein>
    <submittedName>
        <fullName evidence="2">Uncharacterized protein</fullName>
    </submittedName>
</protein>
<accession>A0A9W8VLS2</accession>
<name>A0A9W8VLS2_9HYPO</name>
<proteinExistence type="predicted"/>
<dbReference type="AlphaFoldDB" id="A0A9W8VLS2"/>
<gene>
    <name evidence="2" type="ORF">NW762_000587</name>
</gene>
<keyword evidence="3" id="KW-1185">Reference proteome</keyword>
<feature type="region of interest" description="Disordered" evidence="1">
    <location>
        <begin position="125"/>
        <end position="148"/>
    </location>
</feature>
<comment type="caution">
    <text evidence="2">The sequence shown here is derived from an EMBL/GenBank/DDBJ whole genome shotgun (WGS) entry which is preliminary data.</text>
</comment>
<sequence>MDLIDNHETTSDSSSSLASSIFLEERESSPFSIYDFNAVEAMNTADYQHPAPPTSGISMSMILESTTAIRSSHDEAEEESMPGTEAWTIIIGSSAASETTCPASASVAGRIYNLTTSNMSYLNLQDSRSRASEPRPSATSPDSHMRASDMSPLEIAEFYNSNYNCDSFEPDVAGLCGIGAWADNPSPAPAKQIRITPRQ</sequence>